<dbReference type="Gene3D" id="3.90.1280.10">
    <property type="entry name" value="HSP33 redox switch-like"/>
    <property type="match status" value="1"/>
</dbReference>
<dbReference type="OrthoDB" id="9793753at2"/>
<name>A0A1L3JAV5_9SPHN</name>
<keyword evidence="2" id="KW-0862">Zinc</keyword>
<evidence type="ECO:0000313" key="7">
    <source>
        <dbReference type="Proteomes" id="UP000242561"/>
    </source>
</evidence>
<dbReference type="InterPro" id="IPR000397">
    <property type="entry name" value="Heat_shock_Hsp33"/>
</dbReference>
<dbReference type="Gene3D" id="1.10.287.480">
    <property type="entry name" value="helix hairpin bin"/>
    <property type="match status" value="1"/>
</dbReference>
<dbReference type="SUPFAM" id="SSF64397">
    <property type="entry name" value="Hsp33 domain"/>
    <property type="match status" value="1"/>
</dbReference>
<evidence type="ECO:0000256" key="3">
    <source>
        <dbReference type="ARBA" id="ARBA00023157"/>
    </source>
</evidence>
<dbReference type="Proteomes" id="UP000242561">
    <property type="component" value="Chromosome"/>
</dbReference>
<dbReference type="EMBL" id="CP018154">
    <property type="protein sequence ID" value="APG62262.1"/>
    <property type="molecule type" value="Genomic_DNA"/>
</dbReference>
<dbReference type="InterPro" id="IPR016154">
    <property type="entry name" value="Heat_shock_Hsp33_C"/>
</dbReference>
<evidence type="ECO:0000313" key="6">
    <source>
        <dbReference type="EMBL" id="APG62262.1"/>
    </source>
</evidence>
<dbReference type="RefSeq" id="WP_072558913.1">
    <property type="nucleotide sequence ID" value="NZ_CP018154.1"/>
</dbReference>
<protein>
    <submittedName>
        <fullName evidence="6">Molecular chaperone Hsp33</fullName>
    </submittedName>
</protein>
<evidence type="ECO:0000256" key="1">
    <source>
        <dbReference type="ARBA" id="ARBA00022490"/>
    </source>
</evidence>
<dbReference type="InterPro" id="IPR016153">
    <property type="entry name" value="Heat_shock_Hsp33_N"/>
</dbReference>
<dbReference type="GO" id="GO:0042026">
    <property type="term" value="P:protein refolding"/>
    <property type="evidence" value="ECO:0007669"/>
    <property type="project" value="TreeGrafter"/>
</dbReference>
<dbReference type="PANTHER" id="PTHR30111">
    <property type="entry name" value="33 KDA CHAPERONIN"/>
    <property type="match status" value="1"/>
</dbReference>
<evidence type="ECO:0000256" key="2">
    <source>
        <dbReference type="ARBA" id="ARBA00022833"/>
    </source>
</evidence>
<dbReference type="SUPFAM" id="SSF118352">
    <property type="entry name" value="HSP33 redox switch-like"/>
    <property type="match status" value="1"/>
</dbReference>
<dbReference type="GO" id="GO:0005737">
    <property type="term" value="C:cytoplasm"/>
    <property type="evidence" value="ECO:0007669"/>
    <property type="project" value="InterPro"/>
</dbReference>
<dbReference type="Gene3D" id="3.55.30.10">
    <property type="entry name" value="Hsp33 domain"/>
    <property type="match status" value="1"/>
</dbReference>
<proteinExistence type="predicted"/>
<dbReference type="AlphaFoldDB" id="A0A1L3JAV5"/>
<evidence type="ECO:0000256" key="5">
    <source>
        <dbReference type="ARBA" id="ARBA00023284"/>
    </source>
</evidence>
<dbReference type="KEGG" id="sphl:LPB140_04975"/>
<keyword evidence="5" id="KW-0676">Redox-active center</keyword>
<keyword evidence="1" id="KW-0963">Cytoplasm</keyword>
<accession>A0A1L3JAV5</accession>
<dbReference type="PANTHER" id="PTHR30111:SF1">
    <property type="entry name" value="33 KDA CHAPERONIN"/>
    <property type="match status" value="1"/>
</dbReference>
<dbReference type="STRING" id="1913578.LPB140_04975"/>
<dbReference type="CDD" id="cd00498">
    <property type="entry name" value="Hsp33"/>
    <property type="match status" value="1"/>
</dbReference>
<keyword evidence="3" id="KW-1015">Disulfide bond</keyword>
<dbReference type="GO" id="GO:0051082">
    <property type="term" value="F:unfolded protein binding"/>
    <property type="evidence" value="ECO:0007669"/>
    <property type="project" value="InterPro"/>
</dbReference>
<dbReference type="GO" id="GO:0044183">
    <property type="term" value="F:protein folding chaperone"/>
    <property type="evidence" value="ECO:0007669"/>
    <property type="project" value="TreeGrafter"/>
</dbReference>
<evidence type="ECO:0000256" key="4">
    <source>
        <dbReference type="ARBA" id="ARBA00023186"/>
    </source>
</evidence>
<dbReference type="Pfam" id="PF01430">
    <property type="entry name" value="HSP33"/>
    <property type="match status" value="1"/>
</dbReference>
<sequence length="303" mass="33364">MAETDIFVDQPLRFSLPELNARGRLVRLDALLADILGTHNYPPAVEKLLAEALVIAVLLGSLLKDAGGQLTMQAQTENGPIRLLVCDFKQSTVRGHVQFDADAVAALPVNTSLFALFGKGFLAITFDQEKQMGSEGRYQGIVPLEGESLAHATEYYFAQSEQLPTLLRVAVDHVDGKCVAAGMIVQHLAEGEEGRERLHTKMDHPAWEHVRALGETISADELVDPGLSMQDIIWRLFHESEIRVENGTFLTKGCRCDIGHIRNVIGKFPADERAEMANDAGDILVHCEFCSKDFPLSLNSFNN</sequence>
<keyword evidence="4" id="KW-0143">Chaperone</keyword>
<dbReference type="PIRSF" id="PIRSF005261">
    <property type="entry name" value="Heat_shock_Hsp33"/>
    <property type="match status" value="1"/>
</dbReference>
<reference evidence="6 7" key="1">
    <citation type="submission" date="2016-11" db="EMBL/GenBank/DDBJ databases">
        <title>Sphingorhabdus sp. LPB0140, isolated from marine environment.</title>
        <authorList>
            <person name="Kim E."/>
            <person name="Yi H."/>
        </authorList>
    </citation>
    <scope>NUCLEOTIDE SEQUENCE [LARGE SCALE GENOMIC DNA]</scope>
    <source>
        <strain evidence="6 7">LPB0140</strain>
    </source>
</reference>
<organism evidence="6 7">
    <name type="scientific">Sphingorhabdus lutea</name>
    <dbReference type="NCBI Taxonomy" id="1913578"/>
    <lineage>
        <taxon>Bacteria</taxon>
        <taxon>Pseudomonadati</taxon>
        <taxon>Pseudomonadota</taxon>
        <taxon>Alphaproteobacteria</taxon>
        <taxon>Sphingomonadales</taxon>
        <taxon>Sphingomonadaceae</taxon>
        <taxon>Sphingorhabdus</taxon>
    </lineage>
</organism>
<dbReference type="InterPro" id="IPR023212">
    <property type="entry name" value="Hsp33_helix_hairpin_bin_dom_sf"/>
</dbReference>
<gene>
    <name evidence="6" type="ORF">LPB140_04975</name>
</gene>
<keyword evidence="7" id="KW-1185">Reference proteome</keyword>